<dbReference type="InterPro" id="IPR044726">
    <property type="entry name" value="ABCC_6TM_D2"/>
</dbReference>
<keyword evidence="7 8" id="KW-0472">Membrane</keyword>
<dbReference type="InterPro" id="IPR050173">
    <property type="entry name" value="ABC_transporter_C-like"/>
</dbReference>
<evidence type="ECO:0000256" key="3">
    <source>
        <dbReference type="ARBA" id="ARBA00022692"/>
    </source>
</evidence>
<dbReference type="InterPro" id="IPR017871">
    <property type="entry name" value="ABC_transporter-like_CS"/>
</dbReference>
<dbReference type="SMART" id="SM00382">
    <property type="entry name" value="AAA"/>
    <property type="match status" value="2"/>
</dbReference>
<feature type="signal peptide" evidence="9">
    <location>
        <begin position="1"/>
        <end position="20"/>
    </location>
</feature>
<keyword evidence="6 8" id="KW-1133">Transmembrane helix</keyword>
<dbReference type="Gene3D" id="1.20.1560.10">
    <property type="entry name" value="ABC transporter type 1, transmembrane domain"/>
    <property type="match status" value="2"/>
</dbReference>
<reference evidence="12 13" key="1">
    <citation type="submission" date="2020-03" db="EMBL/GenBank/DDBJ databases">
        <title>Draft Genome Sequence of Cudoniella acicularis.</title>
        <authorList>
            <person name="Buettner E."/>
            <person name="Kellner H."/>
        </authorList>
    </citation>
    <scope>NUCLEOTIDE SEQUENCE [LARGE SCALE GENOMIC DNA]</scope>
    <source>
        <strain evidence="12 13">DSM 108380</strain>
    </source>
</reference>
<proteinExistence type="predicted"/>
<dbReference type="PROSITE" id="PS00211">
    <property type="entry name" value="ABC_TRANSPORTER_1"/>
    <property type="match status" value="1"/>
</dbReference>
<dbReference type="Pfam" id="PF00005">
    <property type="entry name" value="ABC_tran"/>
    <property type="match status" value="2"/>
</dbReference>
<keyword evidence="3 8" id="KW-0812">Transmembrane</keyword>
<feature type="domain" description="ABC transmembrane type-1" evidence="11">
    <location>
        <begin position="847"/>
        <end position="1037"/>
    </location>
</feature>
<evidence type="ECO:0000259" key="10">
    <source>
        <dbReference type="PROSITE" id="PS50893"/>
    </source>
</evidence>
<dbReference type="InterPro" id="IPR011527">
    <property type="entry name" value="ABC1_TM_dom"/>
</dbReference>
<evidence type="ECO:0000256" key="7">
    <source>
        <dbReference type="ARBA" id="ARBA00023136"/>
    </source>
</evidence>
<feature type="transmembrane region" description="Helical" evidence="8">
    <location>
        <begin position="888"/>
        <end position="911"/>
    </location>
</feature>
<dbReference type="InterPro" id="IPR003593">
    <property type="entry name" value="AAA+_ATPase"/>
</dbReference>
<dbReference type="CDD" id="cd18580">
    <property type="entry name" value="ABC_6TM_ABCC_D2"/>
    <property type="match status" value="1"/>
</dbReference>
<accession>A0A8H4RXT1</accession>
<keyword evidence="13" id="KW-1185">Reference proteome</keyword>
<feature type="transmembrane region" description="Helical" evidence="8">
    <location>
        <begin position="460"/>
        <end position="484"/>
    </location>
</feature>
<keyword evidence="2" id="KW-0813">Transport</keyword>
<dbReference type="InterPro" id="IPR027417">
    <property type="entry name" value="P-loop_NTPase"/>
</dbReference>
<dbReference type="OrthoDB" id="4139357at2759"/>
<dbReference type="GO" id="GO:0140359">
    <property type="term" value="F:ABC-type transporter activity"/>
    <property type="evidence" value="ECO:0007669"/>
    <property type="project" value="InterPro"/>
</dbReference>
<organism evidence="12 13">
    <name type="scientific">Cudoniella acicularis</name>
    <dbReference type="NCBI Taxonomy" id="354080"/>
    <lineage>
        <taxon>Eukaryota</taxon>
        <taxon>Fungi</taxon>
        <taxon>Dikarya</taxon>
        <taxon>Ascomycota</taxon>
        <taxon>Pezizomycotina</taxon>
        <taxon>Leotiomycetes</taxon>
        <taxon>Helotiales</taxon>
        <taxon>Tricladiaceae</taxon>
        <taxon>Cudoniella</taxon>
    </lineage>
</organism>
<dbReference type="CDD" id="cd03250">
    <property type="entry name" value="ABCC_MRP_domain1"/>
    <property type="match status" value="1"/>
</dbReference>
<evidence type="ECO:0000256" key="4">
    <source>
        <dbReference type="ARBA" id="ARBA00022741"/>
    </source>
</evidence>
<dbReference type="PANTHER" id="PTHR24223">
    <property type="entry name" value="ATP-BINDING CASSETTE SUB-FAMILY C"/>
    <property type="match status" value="1"/>
</dbReference>
<feature type="domain" description="ABC transporter" evidence="10">
    <location>
        <begin position="573"/>
        <end position="801"/>
    </location>
</feature>
<evidence type="ECO:0000259" key="11">
    <source>
        <dbReference type="PROSITE" id="PS50929"/>
    </source>
</evidence>
<evidence type="ECO:0000256" key="6">
    <source>
        <dbReference type="ARBA" id="ARBA00022989"/>
    </source>
</evidence>
<feature type="transmembrane region" description="Helical" evidence="8">
    <location>
        <begin position="980"/>
        <end position="1003"/>
    </location>
</feature>
<evidence type="ECO:0000313" key="13">
    <source>
        <dbReference type="Proteomes" id="UP000566819"/>
    </source>
</evidence>
<evidence type="ECO:0000256" key="1">
    <source>
        <dbReference type="ARBA" id="ARBA00004141"/>
    </source>
</evidence>
<dbReference type="GO" id="GO:0016887">
    <property type="term" value="F:ATP hydrolysis activity"/>
    <property type="evidence" value="ECO:0007669"/>
    <property type="project" value="InterPro"/>
</dbReference>
<protein>
    <recommendedName>
        <fullName evidence="14">ABC transporter</fullName>
    </recommendedName>
</protein>
<feature type="domain" description="ABC transmembrane type-1" evidence="11">
    <location>
        <begin position="334"/>
        <end position="524"/>
    </location>
</feature>
<evidence type="ECO:0000256" key="5">
    <source>
        <dbReference type="ARBA" id="ARBA00022840"/>
    </source>
</evidence>
<dbReference type="Proteomes" id="UP000566819">
    <property type="component" value="Unassembled WGS sequence"/>
</dbReference>
<evidence type="ECO:0000256" key="2">
    <source>
        <dbReference type="ARBA" id="ARBA00022448"/>
    </source>
</evidence>
<name>A0A8H4RXT1_9HELO</name>
<dbReference type="PANTHER" id="PTHR24223:SF345">
    <property type="entry name" value="ABC MULTIDRUG TRANSPORTER (EUROFUNG)"/>
    <property type="match status" value="1"/>
</dbReference>
<dbReference type="EMBL" id="JAAMPI010000066">
    <property type="protein sequence ID" value="KAF4636442.1"/>
    <property type="molecule type" value="Genomic_DNA"/>
</dbReference>
<sequence length="1325" mass="146963">MRASTASFILAFCAALAVQAAPVNSARSYDTAFQHDAARNEIEKRSYDNAFEYDADGNEIEKRSYDNAFEYDADGNEIEKRSYDNAFEYDADGNEIEKRSYDNAFEYDADGNEIEKRSYDNAFEYDADGNEIEKRSYDNAFEYDADGNEIEKRSYDNAFEYDADGNEIEKRSYDDAFELFGSSGNSGGFIPRFPMAFHSKKHFIALHNWQNSSNPIPADLWPYPTLKKVEPPSWRLVQTVSLPDPLIGPITSAALSFVAALGLCLLSYVEHRGSMESSPLNFYGGESYYNGASEISTAVYQHRLNRLKVMLRGALVGLIHHRSLNVKSGGYEDGNSVTLMSSDVDNLSTVGEMFHETWAQVFEVMLGLGLLANQIGWVWPIPLVFIFFCSRVSRYVAKNLKTKQKNWSHATQNRISMITSMLGSAKSMKMLGLSEATKSKISGLREEEIKMSVSFRWMMVAYNASANAFGLFCPVITLTIFAIFSKYNGYADLTADTVFTSLAIFGLVTHPANMVMTIIPRAIASLANFERIQSYLLEQSIEDHRQMLKINESDSGNSTDEDESGPHRPAVLIEDMTISYSPTSKPILMNIDMRIEKGSTVMCSGPVGAGKTSLAKAILGEIPPSSGSVSVFSKRIGICTQTPWLPSGSIKEVVCGGSGDVSWDLERYQAAISACELSTDLENFPEKDNTQIGSRGFNLSGGQRQRVALARALYARCEIVILDDSFSALDGRTEKLVIQKLLGPEGIFKKMGTTIFMITHAAQYFPFADQIVILGNGGIEIQGTVANLFFCPFSLISYFSLPGILSPARETMIIGAENLQDGIKLPDQSELQNQTRTTNDLAGDLARKSGDISLYSKFGQDIQLLDSQLPGALSVIFSQTFKLLSQSVLLFIVQSTMITTLPFCITVVYIVQKIYLRTSRQLRFIDIESRSEVYSSFLETVEGVTTIRAFNWQKNFETSNIQQLEKSQKPFYLLLCLQRWLNLVLDLLIAGIAVGIITVAVVLKGTTTAGQIGIALNLILVANTTLLRLVESWTGLEISLGAIARLKSAVNETPQEDEPSENIVPDESWPSAGSIELDNVTVSYNGKSTLLLTLLHFLELQTGSIKIDGVSISRIPRSILRQRCFIAVPQDPFIFAQASLRFNLDASGNLSDETLVKVLKKTRLWHHFFLPHLDESQNTSPSDENPIQREHETLNSPISSAPPLSTGQLQLLSLSRAILRAYPQSLQPTTSYQDHPDTLASPKPILLLDEATSSLDPGTEGMIQDIIHEEFTEKGYTVIAVAHRASMVTRGMRKERDVVVWMRNGEVERVSGVEEMISGRGRGWC</sequence>
<dbReference type="Pfam" id="PF00664">
    <property type="entry name" value="ABC_membrane"/>
    <property type="match status" value="2"/>
</dbReference>
<comment type="subcellular location">
    <subcellularLocation>
        <location evidence="1">Membrane</location>
        <topology evidence="1">Multi-pass membrane protein</topology>
    </subcellularLocation>
</comment>
<dbReference type="PROSITE" id="PS50929">
    <property type="entry name" value="ABC_TM1F"/>
    <property type="match status" value="2"/>
</dbReference>
<evidence type="ECO:0000256" key="8">
    <source>
        <dbReference type="SAM" id="Phobius"/>
    </source>
</evidence>
<dbReference type="Gene3D" id="3.40.50.300">
    <property type="entry name" value="P-loop containing nucleotide triphosphate hydrolases"/>
    <property type="match status" value="2"/>
</dbReference>
<evidence type="ECO:0000256" key="9">
    <source>
        <dbReference type="SAM" id="SignalP"/>
    </source>
</evidence>
<dbReference type="SUPFAM" id="SSF90123">
    <property type="entry name" value="ABC transporter transmembrane region"/>
    <property type="match status" value="2"/>
</dbReference>
<comment type="caution">
    <text evidence="12">The sequence shown here is derived from an EMBL/GenBank/DDBJ whole genome shotgun (WGS) entry which is preliminary data.</text>
</comment>
<gene>
    <name evidence="12" type="ORF">G7Y89_g1648</name>
</gene>
<keyword evidence="9" id="KW-0732">Signal</keyword>
<dbReference type="InterPro" id="IPR036640">
    <property type="entry name" value="ABC1_TM_sf"/>
</dbReference>
<dbReference type="SUPFAM" id="SSF52540">
    <property type="entry name" value="P-loop containing nucleoside triphosphate hydrolases"/>
    <property type="match status" value="2"/>
</dbReference>
<keyword evidence="4" id="KW-0547">Nucleotide-binding</keyword>
<feature type="chain" id="PRO_5034603725" description="ABC transporter" evidence="9">
    <location>
        <begin position="21"/>
        <end position="1325"/>
    </location>
</feature>
<dbReference type="InterPro" id="IPR003439">
    <property type="entry name" value="ABC_transporter-like_ATP-bd"/>
</dbReference>
<dbReference type="GO" id="GO:0005524">
    <property type="term" value="F:ATP binding"/>
    <property type="evidence" value="ECO:0007669"/>
    <property type="project" value="UniProtKB-KW"/>
</dbReference>
<evidence type="ECO:0008006" key="14">
    <source>
        <dbReference type="Google" id="ProtNLM"/>
    </source>
</evidence>
<keyword evidence="5" id="KW-0067">ATP-binding</keyword>
<dbReference type="GO" id="GO:0016020">
    <property type="term" value="C:membrane"/>
    <property type="evidence" value="ECO:0007669"/>
    <property type="project" value="UniProtKB-SubCell"/>
</dbReference>
<dbReference type="PROSITE" id="PS50893">
    <property type="entry name" value="ABC_TRANSPORTER_2"/>
    <property type="match status" value="1"/>
</dbReference>
<evidence type="ECO:0000313" key="12">
    <source>
        <dbReference type="EMBL" id="KAF4636442.1"/>
    </source>
</evidence>